<feature type="compositionally biased region" description="Basic residues" evidence="7">
    <location>
        <begin position="1"/>
        <end position="28"/>
    </location>
</feature>
<dbReference type="InterPro" id="IPR021131">
    <property type="entry name" value="Ribosomal_uL15/eL18"/>
</dbReference>
<keyword evidence="2" id="KW-0689">Ribosomal protein</keyword>
<feature type="region of interest" description="Disordered" evidence="7">
    <location>
        <begin position="1"/>
        <end position="36"/>
    </location>
</feature>
<dbReference type="PANTHER" id="PTHR11721">
    <property type="entry name" value="60S RIBOSOMAL PROTEIN L27A"/>
    <property type="match status" value="1"/>
</dbReference>
<keyword evidence="3" id="KW-0687">Ribonucleoprotein</keyword>
<evidence type="ECO:0000313" key="9">
    <source>
        <dbReference type="EMBL" id="VCW69671.1"/>
    </source>
</evidence>
<evidence type="ECO:0000256" key="3">
    <source>
        <dbReference type="ARBA" id="ARBA00023274"/>
    </source>
</evidence>
<reference evidence="9 10" key="1">
    <citation type="submission" date="2018-10" db="EMBL/GenBank/DDBJ databases">
        <authorList>
            <person name="Ekblom R."/>
            <person name="Jareborg N."/>
        </authorList>
    </citation>
    <scope>NUCLEOTIDE SEQUENCE [LARGE SCALE GENOMIC DNA]</scope>
    <source>
        <tissue evidence="9">Muscle</tissue>
    </source>
</reference>
<evidence type="ECO:0000256" key="2">
    <source>
        <dbReference type="ARBA" id="ARBA00022980"/>
    </source>
</evidence>
<protein>
    <recommendedName>
        <fullName evidence="5">Large ribosomal subunit protein uL15</fullName>
    </recommendedName>
    <alternativeName>
        <fullName evidence="6">60S ribosomal protein L27a</fullName>
    </alternativeName>
</protein>
<keyword evidence="10" id="KW-1185">Reference proteome</keyword>
<dbReference type="GO" id="GO:0022625">
    <property type="term" value="C:cytosolic large ribosomal subunit"/>
    <property type="evidence" value="ECO:0007669"/>
    <property type="project" value="TreeGrafter"/>
</dbReference>
<name>A0A9X9LJF8_GULGU</name>
<dbReference type="PANTHER" id="PTHR11721:SF3">
    <property type="entry name" value="LARGE RIBOSOMAL SUBUNIT PROTEIN UL15"/>
    <property type="match status" value="1"/>
</dbReference>
<evidence type="ECO:0000256" key="6">
    <source>
        <dbReference type="ARBA" id="ARBA00035527"/>
    </source>
</evidence>
<dbReference type="EMBL" id="CYRY02005224">
    <property type="protein sequence ID" value="VCW69671.1"/>
    <property type="molecule type" value="Genomic_DNA"/>
</dbReference>
<dbReference type="GO" id="GO:0003735">
    <property type="term" value="F:structural constituent of ribosome"/>
    <property type="evidence" value="ECO:0007669"/>
    <property type="project" value="TreeGrafter"/>
</dbReference>
<gene>
    <name evidence="9" type="ORF">BN2614_LOCUS4</name>
</gene>
<keyword evidence="4" id="KW-0379">Hydroxylation</keyword>
<feature type="domain" description="Large ribosomal subunit protein uL15/eL18" evidence="8">
    <location>
        <begin position="72"/>
        <end position="138"/>
    </location>
</feature>
<dbReference type="AlphaFoldDB" id="A0A9X9LJF8"/>
<evidence type="ECO:0000256" key="7">
    <source>
        <dbReference type="SAM" id="MobiDB-lite"/>
    </source>
</evidence>
<evidence type="ECO:0000256" key="4">
    <source>
        <dbReference type="ARBA" id="ARBA00023278"/>
    </source>
</evidence>
<comment type="similarity">
    <text evidence="1">Belongs to the universal ribosomal protein uL15 family.</text>
</comment>
<dbReference type="Pfam" id="PF00828">
    <property type="entry name" value="Ribosomal_L27A"/>
    <property type="match status" value="1"/>
</dbReference>
<dbReference type="Proteomes" id="UP000269945">
    <property type="component" value="Unassembled WGS sequence"/>
</dbReference>
<evidence type="ECO:0000256" key="5">
    <source>
        <dbReference type="ARBA" id="ARBA00035200"/>
    </source>
</evidence>
<sequence length="139" mass="15729">MSCRLRKTQKPRRHQSQGHGCFGKHQKHPGGLGHAGGVHHHRINFGKHNPGCFGKVGMRYYCIKSNPSFCPTVNLDKLWTWISKYPWVNMARNKTRAALITHVVQSGYYGVLGQGELPKQPAIMKAKFSIMRAGEKIKH</sequence>
<organism evidence="9 10">
    <name type="scientific">Gulo gulo</name>
    <name type="common">Wolverine</name>
    <name type="synonym">Gluton</name>
    <dbReference type="NCBI Taxonomy" id="48420"/>
    <lineage>
        <taxon>Eukaryota</taxon>
        <taxon>Metazoa</taxon>
        <taxon>Chordata</taxon>
        <taxon>Craniata</taxon>
        <taxon>Vertebrata</taxon>
        <taxon>Euteleostomi</taxon>
        <taxon>Mammalia</taxon>
        <taxon>Eutheria</taxon>
        <taxon>Laurasiatheria</taxon>
        <taxon>Carnivora</taxon>
        <taxon>Caniformia</taxon>
        <taxon>Musteloidea</taxon>
        <taxon>Mustelidae</taxon>
        <taxon>Guloninae</taxon>
        <taxon>Gulo</taxon>
    </lineage>
</organism>
<evidence type="ECO:0000313" key="10">
    <source>
        <dbReference type="Proteomes" id="UP000269945"/>
    </source>
</evidence>
<evidence type="ECO:0000259" key="8">
    <source>
        <dbReference type="Pfam" id="PF00828"/>
    </source>
</evidence>
<dbReference type="InterPro" id="IPR036227">
    <property type="entry name" value="Ribosomal_uL15/eL18_sf"/>
</dbReference>
<proteinExistence type="inferred from homology"/>
<evidence type="ECO:0000256" key="1">
    <source>
        <dbReference type="ARBA" id="ARBA00007320"/>
    </source>
</evidence>
<dbReference type="Gene3D" id="3.100.10.10">
    <property type="match status" value="1"/>
</dbReference>
<comment type="caution">
    <text evidence="9">The sequence shown here is derived from an EMBL/GenBank/DDBJ whole genome shotgun (WGS) entry which is preliminary data.</text>
</comment>
<dbReference type="SUPFAM" id="SSF52080">
    <property type="entry name" value="Ribosomal proteins L15p and L18e"/>
    <property type="match status" value="1"/>
</dbReference>
<accession>A0A9X9LJF8</accession>